<evidence type="ECO:0000313" key="2">
    <source>
        <dbReference type="Proteomes" id="UP000223968"/>
    </source>
</evidence>
<evidence type="ECO:0000313" key="1">
    <source>
        <dbReference type="EMBL" id="PGH04622.1"/>
    </source>
</evidence>
<reference evidence="1 2" key="1">
    <citation type="submission" date="2017-10" db="EMBL/GenBank/DDBJ databases">
        <title>Comparative genomics in systemic dimorphic fungi from Ajellomycetaceae.</title>
        <authorList>
            <person name="Munoz J.F."/>
            <person name="Mcewen J.G."/>
            <person name="Clay O.K."/>
            <person name="Cuomo C.A."/>
        </authorList>
    </citation>
    <scope>NUCLEOTIDE SEQUENCE [LARGE SCALE GENOMIC DNA]</scope>
    <source>
        <strain evidence="1 2">UAMH5409</strain>
    </source>
</reference>
<keyword evidence="2" id="KW-1185">Reference proteome</keyword>
<dbReference type="EMBL" id="PDNB01000134">
    <property type="protein sequence ID" value="PGH04622.1"/>
    <property type="molecule type" value="Genomic_DNA"/>
</dbReference>
<sequence>MAEALALVKEFLSTVKSATPELKACVDEIQLLNDILLEFEARSLAAYASDAISRAMSFGR</sequence>
<organism evidence="1 2">
    <name type="scientific">Helicocarpus griseus UAMH5409</name>
    <dbReference type="NCBI Taxonomy" id="1447875"/>
    <lineage>
        <taxon>Eukaryota</taxon>
        <taxon>Fungi</taxon>
        <taxon>Dikarya</taxon>
        <taxon>Ascomycota</taxon>
        <taxon>Pezizomycotina</taxon>
        <taxon>Eurotiomycetes</taxon>
        <taxon>Eurotiomycetidae</taxon>
        <taxon>Onygenales</taxon>
        <taxon>Ajellomycetaceae</taxon>
        <taxon>Helicocarpus</taxon>
    </lineage>
</organism>
<gene>
    <name evidence="1" type="ORF">AJ79_07019</name>
</gene>
<comment type="caution">
    <text evidence="1">The sequence shown here is derived from an EMBL/GenBank/DDBJ whole genome shotgun (WGS) entry which is preliminary data.</text>
</comment>
<accession>A0A2B7X7B5</accession>
<dbReference type="AlphaFoldDB" id="A0A2B7X7B5"/>
<dbReference type="Proteomes" id="UP000223968">
    <property type="component" value="Unassembled WGS sequence"/>
</dbReference>
<proteinExistence type="predicted"/>
<protein>
    <submittedName>
        <fullName evidence="1">Uncharacterized protein</fullName>
    </submittedName>
</protein>
<name>A0A2B7X7B5_9EURO</name>